<accession>A0AAV6X3L1</accession>
<sequence>MKKMDSHNQVTWILTFWCICSSSAKSMKYNHLELCSAGNIDYKDALSKGILFFEGQRSGKLPATQRVKWRGDSALSDGMLENVNLSGGYYDAGDNVKFGWPMSFSICLLSWAATEYSNDINSANQLPNLRTAIKWGANFLLRAHTSSTTLYTQVGEGNRDHECWERPEDMDTPRTLYNYTGNILRLWGDCALS</sequence>
<keyword evidence="8" id="KW-0624">Polysaccharide degradation</keyword>
<dbReference type="GO" id="GO:0030245">
    <property type="term" value="P:cellulose catabolic process"/>
    <property type="evidence" value="ECO:0007669"/>
    <property type="project" value="UniProtKB-KW"/>
</dbReference>
<dbReference type="InterPro" id="IPR001701">
    <property type="entry name" value="Glyco_hydro_9"/>
</dbReference>
<comment type="similarity">
    <text evidence="2">Belongs to the glycosyl hydrolase 9 (cellulase E) family.</text>
</comment>
<dbReference type="SUPFAM" id="SSF48208">
    <property type="entry name" value="Six-hairpin glycosidases"/>
    <property type="match status" value="1"/>
</dbReference>
<keyword evidence="12" id="KW-1185">Reference proteome</keyword>
<evidence type="ECO:0000313" key="12">
    <source>
        <dbReference type="Proteomes" id="UP000826271"/>
    </source>
</evidence>
<keyword evidence="9" id="KW-0732">Signal</keyword>
<dbReference type="Proteomes" id="UP000826271">
    <property type="component" value="Unassembled WGS sequence"/>
</dbReference>
<evidence type="ECO:0000256" key="6">
    <source>
        <dbReference type="ARBA" id="ARBA00023277"/>
    </source>
</evidence>
<dbReference type="InterPro" id="IPR012341">
    <property type="entry name" value="6hp_glycosidase-like_sf"/>
</dbReference>
<evidence type="ECO:0000256" key="9">
    <source>
        <dbReference type="SAM" id="SignalP"/>
    </source>
</evidence>
<dbReference type="InterPro" id="IPR008928">
    <property type="entry name" value="6-hairpin_glycosidase_sf"/>
</dbReference>
<name>A0AAV6X3L1_9LAMI</name>
<keyword evidence="4" id="KW-0378">Hydrolase</keyword>
<gene>
    <name evidence="11" type="ORF">BUALT_Bualt10G0056300</name>
</gene>
<dbReference type="Gene3D" id="1.50.10.10">
    <property type="match status" value="1"/>
</dbReference>
<dbReference type="AlphaFoldDB" id="A0AAV6X3L1"/>
<feature type="signal peptide" evidence="9">
    <location>
        <begin position="1"/>
        <end position="24"/>
    </location>
</feature>
<proteinExistence type="inferred from homology"/>
<evidence type="ECO:0000256" key="5">
    <source>
        <dbReference type="ARBA" id="ARBA00023001"/>
    </source>
</evidence>
<keyword evidence="7" id="KW-0326">Glycosidase</keyword>
<evidence type="ECO:0000256" key="4">
    <source>
        <dbReference type="ARBA" id="ARBA00022801"/>
    </source>
</evidence>
<dbReference type="Pfam" id="PF00759">
    <property type="entry name" value="Glyco_hydro_9"/>
    <property type="match status" value="1"/>
</dbReference>
<evidence type="ECO:0000256" key="1">
    <source>
        <dbReference type="ARBA" id="ARBA00000966"/>
    </source>
</evidence>
<comment type="catalytic activity">
    <reaction evidence="1">
        <text>Endohydrolysis of (1-&gt;4)-beta-D-glucosidic linkages in cellulose, lichenin and cereal beta-D-glucans.</text>
        <dbReference type="EC" id="3.2.1.4"/>
    </reaction>
</comment>
<reference evidence="11" key="1">
    <citation type="submission" date="2019-10" db="EMBL/GenBank/DDBJ databases">
        <authorList>
            <person name="Zhang R."/>
            <person name="Pan Y."/>
            <person name="Wang J."/>
            <person name="Ma R."/>
            <person name="Yu S."/>
        </authorList>
    </citation>
    <scope>NUCLEOTIDE SEQUENCE</scope>
    <source>
        <strain evidence="11">LA-IB0</strain>
        <tissue evidence="11">Leaf</tissue>
    </source>
</reference>
<dbReference type="PANTHER" id="PTHR22298">
    <property type="entry name" value="ENDO-1,4-BETA-GLUCANASE"/>
    <property type="match status" value="1"/>
</dbReference>
<keyword evidence="5" id="KW-0136">Cellulose degradation</keyword>
<evidence type="ECO:0000259" key="10">
    <source>
        <dbReference type="Pfam" id="PF00759"/>
    </source>
</evidence>
<keyword evidence="6" id="KW-0119">Carbohydrate metabolism</keyword>
<evidence type="ECO:0000313" key="11">
    <source>
        <dbReference type="EMBL" id="KAG8375022.1"/>
    </source>
</evidence>
<dbReference type="EC" id="3.2.1.4" evidence="3"/>
<evidence type="ECO:0000256" key="7">
    <source>
        <dbReference type="ARBA" id="ARBA00023295"/>
    </source>
</evidence>
<dbReference type="EMBL" id="WHWC01000010">
    <property type="protein sequence ID" value="KAG8375022.1"/>
    <property type="molecule type" value="Genomic_DNA"/>
</dbReference>
<protein>
    <recommendedName>
        <fullName evidence="3">cellulase</fullName>
        <ecNumber evidence="3">3.2.1.4</ecNumber>
    </recommendedName>
</protein>
<evidence type="ECO:0000256" key="3">
    <source>
        <dbReference type="ARBA" id="ARBA00012601"/>
    </source>
</evidence>
<evidence type="ECO:0000256" key="2">
    <source>
        <dbReference type="ARBA" id="ARBA00007072"/>
    </source>
</evidence>
<evidence type="ECO:0000256" key="8">
    <source>
        <dbReference type="ARBA" id="ARBA00023326"/>
    </source>
</evidence>
<feature type="domain" description="Glycoside hydrolase family 9" evidence="10">
    <location>
        <begin position="42"/>
        <end position="180"/>
    </location>
</feature>
<feature type="chain" id="PRO_5043753524" description="cellulase" evidence="9">
    <location>
        <begin position="25"/>
        <end position="193"/>
    </location>
</feature>
<organism evidence="11 12">
    <name type="scientific">Buddleja alternifolia</name>
    <dbReference type="NCBI Taxonomy" id="168488"/>
    <lineage>
        <taxon>Eukaryota</taxon>
        <taxon>Viridiplantae</taxon>
        <taxon>Streptophyta</taxon>
        <taxon>Embryophyta</taxon>
        <taxon>Tracheophyta</taxon>
        <taxon>Spermatophyta</taxon>
        <taxon>Magnoliopsida</taxon>
        <taxon>eudicotyledons</taxon>
        <taxon>Gunneridae</taxon>
        <taxon>Pentapetalae</taxon>
        <taxon>asterids</taxon>
        <taxon>lamiids</taxon>
        <taxon>Lamiales</taxon>
        <taxon>Scrophulariaceae</taxon>
        <taxon>Buddlejeae</taxon>
        <taxon>Buddleja</taxon>
    </lineage>
</organism>
<comment type="caution">
    <text evidence="11">The sequence shown here is derived from an EMBL/GenBank/DDBJ whole genome shotgun (WGS) entry which is preliminary data.</text>
</comment>
<dbReference type="GO" id="GO:0008810">
    <property type="term" value="F:cellulase activity"/>
    <property type="evidence" value="ECO:0007669"/>
    <property type="project" value="UniProtKB-EC"/>
</dbReference>